<dbReference type="InterPro" id="IPR012768">
    <property type="entry name" value="Trehalose_TreZ"/>
</dbReference>
<organism evidence="16 17">
    <name type="scientific">Larkinella bovis</name>
    <dbReference type="NCBI Taxonomy" id="683041"/>
    <lineage>
        <taxon>Bacteria</taxon>
        <taxon>Pseudomonadati</taxon>
        <taxon>Bacteroidota</taxon>
        <taxon>Cytophagia</taxon>
        <taxon>Cytophagales</taxon>
        <taxon>Spirosomataceae</taxon>
        <taxon>Larkinella</taxon>
    </lineage>
</organism>
<evidence type="ECO:0000256" key="8">
    <source>
        <dbReference type="ARBA" id="ARBA00023277"/>
    </source>
</evidence>
<evidence type="ECO:0000256" key="11">
    <source>
        <dbReference type="ARBA" id="ARBA00033284"/>
    </source>
</evidence>
<comment type="pathway">
    <text evidence="2 14">Glycan biosynthesis; trehalose biosynthesis.</text>
</comment>
<dbReference type="InterPro" id="IPR044901">
    <property type="entry name" value="Trehalose_TreZ_E-set_sf"/>
</dbReference>
<dbReference type="PANTHER" id="PTHR43651:SF11">
    <property type="entry name" value="MALTO-OLIGOSYLTREHALOSE TREHALOHYDROLASE"/>
    <property type="match status" value="1"/>
</dbReference>
<name>A0ABW0I5L6_9BACT</name>
<keyword evidence="8" id="KW-0119">Carbohydrate metabolism</keyword>
<dbReference type="SUPFAM" id="SSF51445">
    <property type="entry name" value="(Trans)glycosidases"/>
    <property type="match status" value="1"/>
</dbReference>
<evidence type="ECO:0000256" key="2">
    <source>
        <dbReference type="ARBA" id="ARBA00005199"/>
    </source>
</evidence>
<comment type="catalytic activity">
    <reaction evidence="12 14">
        <text>hydrolysis of (1-&gt;4)-alpha-D-glucosidic linkage in 4-alpha-D-[(1-&gt;4)-alpha-D-glucanosyl]n trehalose to yield trehalose and (1-&gt;4)-alpha-D-glucan.</text>
        <dbReference type="EC" id="3.2.1.141"/>
    </reaction>
</comment>
<evidence type="ECO:0000256" key="6">
    <source>
        <dbReference type="ARBA" id="ARBA00022490"/>
    </source>
</evidence>
<evidence type="ECO:0000256" key="7">
    <source>
        <dbReference type="ARBA" id="ARBA00022801"/>
    </source>
</evidence>
<sequence length="618" mass="69347">MTKNLGAGFSGPETVVFTVWAPKKKRMTIHLVHPVDRMVPMAKDNDGYFSVTVEGVRPGDRYFFRPDDERDYPDPASYFQPEGVHGPSEVVDHSAYAWQDATWRGLPFGDLVLYELHVGTFTPEGTFEAIIPRLDALVETGINALEIMPVAQFPGTRNWGYDGVYLYSVQHSYGGPEGLKKLVDACHARGIAVFLDVVYNHLGPEGNYFSQFGPYFTDRYQTPWGNAINFDGEWADGVRDYFSQNPLHWFEHYHIDGLRFDAIHAVFDGGAVSIWALIHENVKRLEHRLGRPLHLLAESDLNDPKVLRSPELGGFGFDAQWLDDFHHALYVLLDKAGKSRYGDFGRMEQLAKAYTDGFVMSGEYTAFRKRKFGASSAGIPGDRFVVFNLNHDQVGNRIGGERLSVLVDFERLKVAAAAVMLSPYVPLIFMGEEYGEDAPFFYFADHSEKDLIRAVKEGRKAEFAAFNADDEHLDPFAESTFMDSKLRWENRTAGKHRIMLNWHRTLIGLRRTEAVLQHVAKNGLQVTVLGSAGLVLHRQDPAGVNHLLALFNLSEEEVAYPLPDWISGWQKCLDSKEPQWLETAESAPAVLPAEPGPGQLLRLPPVSVTVYRGVSGGL</sequence>
<evidence type="ECO:0000313" key="16">
    <source>
        <dbReference type="EMBL" id="MFC5407686.1"/>
    </source>
</evidence>
<feature type="domain" description="Glycosyl hydrolase family 13 catalytic" evidence="15">
    <location>
        <begin position="115"/>
        <end position="459"/>
    </location>
</feature>
<evidence type="ECO:0000256" key="3">
    <source>
        <dbReference type="ARBA" id="ARBA00008061"/>
    </source>
</evidence>
<dbReference type="CDD" id="cd11325">
    <property type="entry name" value="AmyAc_GTHase"/>
    <property type="match status" value="1"/>
</dbReference>
<dbReference type="InterPro" id="IPR004193">
    <property type="entry name" value="Glyco_hydro_13_N"/>
</dbReference>
<gene>
    <name evidence="16" type="primary">treZ</name>
    <name evidence="16" type="ORF">ACFPMF_00075</name>
</gene>
<dbReference type="SMART" id="SM00642">
    <property type="entry name" value="Aamy"/>
    <property type="match status" value="1"/>
</dbReference>
<comment type="subcellular location">
    <subcellularLocation>
        <location evidence="1">Cytoplasm</location>
    </subcellularLocation>
</comment>
<dbReference type="InterPro" id="IPR006047">
    <property type="entry name" value="GH13_cat_dom"/>
</dbReference>
<evidence type="ECO:0000256" key="5">
    <source>
        <dbReference type="ARBA" id="ARBA00015938"/>
    </source>
</evidence>
<dbReference type="EMBL" id="JBHSMA010000001">
    <property type="protein sequence ID" value="MFC5407686.1"/>
    <property type="molecule type" value="Genomic_DNA"/>
</dbReference>
<protein>
    <recommendedName>
        <fullName evidence="5 13">Malto-oligosyltrehalose trehalohydrolase</fullName>
        <shortName evidence="14">MTHase</shortName>
        <ecNumber evidence="4 13">3.2.1.141</ecNumber>
    </recommendedName>
    <alternativeName>
        <fullName evidence="11 14">4-alpha-D-((1-&gt;4)-alpha-D-glucano)trehalose trehalohydrolase</fullName>
    </alternativeName>
    <alternativeName>
        <fullName evidence="10 14">Maltooligosyl trehalose trehalohydrolase</fullName>
    </alternativeName>
</protein>
<dbReference type="GO" id="GO:0033942">
    <property type="term" value="F:4-alpha-D-(1-&gt;4)-alpha-D-glucanotrehalose trehalohydrolase activity"/>
    <property type="evidence" value="ECO:0007669"/>
    <property type="project" value="UniProtKB-EC"/>
</dbReference>
<dbReference type="NCBIfam" id="TIGR02402">
    <property type="entry name" value="trehalose_TreZ"/>
    <property type="match status" value="1"/>
</dbReference>
<dbReference type="InterPro" id="IPR013783">
    <property type="entry name" value="Ig-like_fold"/>
</dbReference>
<dbReference type="Proteomes" id="UP001596106">
    <property type="component" value="Unassembled WGS sequence"/>
</dbReference>
<dbReference type="Pfam" id="PF00128">
    <property type="entry name" value="Alpha-amylase"/>
    <property type="match status" value="1"/>
</dbReference>
<dbReference type="RefSeq" id="WP_379840369.1">
    <property type="nucleotide sequence ID" value="NZ_JBHSMA010000001.1"/>
</dbReference>
<evidence type="ECO:0000256" key="1">
    <source>
        <dbReference type="ARBA" id="ARBA00004496"/>
    </source>
</evidence>
<evidence type="ECO:0000256" key="10">
    <source>
        <dbReference type="ARBA" id="ARBA00032057"/>
    </source>
</evidence>
<dbReference type="Gene3D" id="1.10.10.760">
    <property type="entry name" value="E-set domains of sugar-utilizing enzymes"/>
    <property type="match status" value="1"/>
</dbReference>
<keyword evidence="9 14" id="KW-0326">Glycosidase</keyword>
<dbReference type="PIRSF" id="PIRSF006337">
    <property type="entry name" value="Trehalose_TreZ"/>
    <property type="match status" value="1"/>
</dbReference>
<evidence type="ECO:0000256" key="9">
    <source>
        <dbReference type="ARBA" id="ARBA00023295"/>
    </source>
</evidence>
<keyword evidence="17" id="KW-1185">Reference proteome</keyword>
<comment type="caution">
    <text evidence="16">The sequence shown here is derived from an EMBL/GenBank/DDBJ whole genome shotgun (WGS) entry which is preliminary data.</text>
</comment>
<keyword evidence="7 14" id="KW-0378">Hydrolase</keyword>
<dbReference type="InterPro" id="IPR014756">
    <property type="entry name" value="Ig_E-set"/>
</dbReference>
<dbReference type="InterPro" id="IPR017853">
    <property type="entry name" value="GH"/>
</dbReference>
<evidence type="ECO:0000256" key="13">
    <source>
        <dbReference type="NCBIfam" id="TIGR02402"/>
    </source>
</evidence>
<dbReference type="Gene3D" id="2.60.40.10">
    <property type="entry name" value="Immunoglobulins"/>
    <property type="match status" value="1"/>
</dbReference>
<keyword evidence="6" id="KW-0963">Cytoplasm</keyword>
<evidence type="ECO:0000256" key="4">
    <source>
        <dbReference type="ARBA" id="ARBA00012268"/>
    </source>
</evidence>
<reference evidence="17" key="1">
    <citation type="journal article" date="2019" name="Int. J. Syst. Evol. Microbiol.">
        <title>The Global Catalogue of Microorganisms (GCM) 10K type strain sequencing project: providing services to taxonomists for standard genome sequencing and annotation.</title>
        <authorList>
            <consortium name="The Broad Institute Genomics Platform"/>
            <consortium name="The Broad Institute Genome Sequencing Center for Infectious Disease"/>
            <person name="Wu L."/>
            <person name="Ma J."/>
        </authorList>
    </citation>
    <scope>NUCLEOTIDE SEQUENCE [LARGE SCALE GENOMIC DNA]</scope>
    <source>
        <strain evidence="17">CCUG 55250</strain>
    </source>
</reference>
<evidence type="ECO:0000259" key="15">
    <source>
        <dbReference type="SMART" id="SM00642"/>
    </source>
</evidence>
<evidence type="ECO:0000256" key="12">
    <source>
        <dbReference type="ARBA" id="ARBA00034013"/>
    </source>
</evidence>
<dbReference type="PANTHER" id="PTHR43651">
    <property type="entry name" value="1,4-ALPHA-GLUCAN-BRANCHING ENZYME"/>
    <property type="match status" value="1"/>
</dbReference>
<evidence type="ECO:0000313" key="17">
    <source>
        <dbReference type="Proteomes" id="UP001596106"/>
    </source>
</evidence>
<dbReference type="CDD" id="cd02853">
    <property type="entry name" value="E_set_MTHase_like_N"/>
    <property type="match status" value="1"/>
</dbReference>
<proteinExistence type="inferred from homology"/>
<accession>A0ABW0I5L6</accession>
<dbReference type="SUPFAM" id="SSF81296">
    <property type="entry name" value="E set domains"/>
    <property type="match status" value="1"/>
</dbReference>
<dbReference type="Gene3D" id="3.20.20.80">
    <property type="entry name" value="Glycosidases"/>
    <property type="match status" value="1"/>
</dbReference>
<dbReference type="EC" id="3.2.1.141" evidence="4 13"/>
<dbReference type="Pfam" id="PF02922">
    <property type="entry name" value="CBM_48"/>
    <property type="match status" value="1"/>
</dbReference>
<comment type="similarity">
    <text evidence="3 14">Belongs to the glycosyl hydrolase 13 family.</text>
</comment>
<evidence type="ECO:0000256" key="14">
    <source>
        <dbReference type="PIRNR" id="PIRNR006337"/>
    </source>
</evidence>